<dbReference type="PANTHER" id="PTHR32122:SF1">
    <property type="entry name" value="TATA BOX-BINDING PROTEIN-ASSOCIATED FACTOR RNA POLYMERASE I SUBUNIT A"/>
    <property type="match status" value="1"/>
</dbReference>
<dbReference type="RefSeq" id="XP_022095692.1">
    <property type="nucleotide sequence ID" value="XM_022240000.1"/>
</dbReference>
<proteinExistence type="predicted"/>
<dbReference type="GO" id="GO:0000120">
    <property type="term" value="C:RNA polymerase I transcription regulator complex"/>
    <property type="evidence" value="ECO:0007669"/>
    <property type="project" value="InterPro"/>
</dbReference>
<dbReference type="Proteomes" id="UP000694845">
    <property type="component" value="Unplaced"/>
</dbReference>
<dbReference type="GO" id="GO:0006360">
    <property type="term" value="P:transcription by RNA polymerase I"/>
    <property type="evidence" value="ECO:0007669"/>
    <property type="project" value="InterPro"/>
</dbReference>
<dbReference type="AlphaFoldDB" id="A0A8B7YSL7"/>
<name>A0A8B7YSL7_ACAPL</name>
<dbReference type="InterPro" id="IPR039495">
    <property type="entry name" value="TAF1A"/>
</dbReference>
<evidence type="ECO:0000256" key="1">
    <source>
        <dbReference type="SAM" id="MobiDB-lite"/>
    </source>
</evidence>
<dbReference type="PANTHER" id="PTHR32122">
    <property type="entry name" value="TATA BOX-BINDING PROTEIN ASSOCIATED FACTOR RNA POLYMERASE I SUBUNIT A"/>
    <property type="match status" value="1"/>
</dbReference>
<dbReference type="GeneID" id="110981943"/>
<dbReference type="Pfam" id="PF14929">
    <property type="entry name" value="TAF1_subA"/>
    <property type="match status" value="1"/>
</dbReference>
<gene>
    <name evidence="3" type="primary">LOC110981943</name>
</gene>
<sequence length="506" mass="58396">MDEQGSDSSGNSFQDEDSEKEGVVNCMLCSNSFSDQSSSQSDTESDSEYSAFFTDEAGSADSGLQSGILQEELGALYDQESLAGLGSFLRRILRNPLDRTGFSLLLASLRDCLLTHRWQEASQAIEIVCLYPTHHYEDHVWKCGMEILYNHPDSDLELIEKFARKMEGIYRHRKRKRLEKVFHLLSRGQFQDAEVQLQSAKITNQIRLKKSDVERQEYWMMMIKAYSGLLKYVNWYRNYLLPRQEAGTNQLRAEKPGFSDADGVNGSQFTVPVPDKPGVWDIFITKQAEILETNGKVDDARELLQKYITSGPDNPNAYKYLYRHLKRNNGDQQEVIGVLGEYVKRIPSDLLALDLVSLLQQGLKRQNPEYSNKIGWITNSLFEMLDYPCWYDRLAPWKALARHLTRILKKRDRVAMDAAVMCWSQRDWWLYHHFDPKVVKRLVKKSKEVALQKALVASAMQTAGKNLPFVKRVQNYFSRKDDRKSCEQLKKVQGLATRLVRHRPAL</sequence>
<accession>A0A8B7YSL7</accession>
<organism evidence="2 3">
    <name type="scientific">Acanthaster planci</name>
    <name type="common">Crown-of-thorns starfish</name>
    <dbReference type="NCBI Taxonomy" id="133434"/>
    <lineage>
        <taxon>Eukaryota</taxon>
        <taxon>Metazoa</taxon>
        <taxon>Echinodermata</taxon>
        <taxon>Eleutherozoa</taxon>
        <taxon>Asterozoa</taxon>
        <taxon>Asteroidea</taxon>
        <taxon>Valvatacea</taxon>
        <taxon>Valvatida</taxon>
        <taxon>Acanthasteridae</taxon>
        <taxon>Acanthaster</taxon>
    </lineage>
</organism>
<protein>
    <submittedName>
        <fullName evidence="3">TATA box-binding protein-associated factor RNA polymerase I subunit A-like isoform X1</fullName>
    </submittedName>
</protein>
<evidence type="ECO:0000313" key="3">
    <source>
        <dbReference type="RefSeq" id="XP_022095692.1"/>
    </source>
</evidence>
<feature type="region of interest" description="Disordered" evidence="1">
    <location>
        <begin position="1"/>
        <end position="20"/>
    </location>
</feature>
<dbReference type="SUPFAM" id="SSF48452">
    <property type="entry name" value="TPR-like"/>
    <property type="match status" value="1"/>
</dbReference>
<keyword evidence="2" id="KW-1185">Reference proteome</keyword>
<dbReference type="InterPro" id="IPR011990">
    <property type="entry name" value="TPR-like_helical_dom_sf"/>
</dbReference>
<dbReference type="KEGG" id="aplc:110981943"/>
<reference evidence="3" key="1">
    <citation type="submission" date="2025-08" db="UniProtKB">
        <authorList>
            <consortium name="RefSeq"/>
        </authorList>
    </citation>
    <scope>IDENTIFICATION</scope>
</reference>
<dbReference type="OrthoDB" id="6272197at2759"/>
<dbReference type="InterPro" id="IPR052669">
    <property type="entry name" value="SL1/TIF-IB_Component"/>
</dbReference>
<evidence type="ECO:0000313" key="2">
    <source>
        <dbReference type="Proteomes" id="UP000694845"/>
    </source>
</evidence>
<feature type="compositionally biased region" description="Polar residues" evidence="1">
    <location>
        <begin position="1"/>
        <end position="13"/>
    </location>
</feature>